<evidence type="ECO:0000256" key="4">
    <source>
        <dbReference type="ARBA" id="ARBA00022741"/>
    </source>
</evidence>
<keyword evidence="10" id="KW-0238">DNA-binding</keyword>
<dbReference type="InterPro" id="IPR036390">
    <property type="entry name" value="WH_DNA-bd_sf"/>
</dbReference>
<keyword evidence="3" id="KW-0678">Repressor</keyword>
<organism evidence="13 14">
    <name type="scientific">Rhizopus delemar</name>
    <dbReference type="NCBI Taxonomy" id="936053"/>
    <lineage>
        <taxon>Eukaryota</taxon>
        <taxon>Fungi</taxon>
        <taxon>Fungi incertae sedis</taxon>
        <taxon>Mucoromycota</taxon>
        <taxon>Mucoromycotina</taxon>
        <taxon>Mucoromycetes</taxon>
        <taxon>Mucorales</taxon>
        <taxon>Mucorineae</taxon>
        <taxon>Rhizopodaceae</taxon>
        <taxon>Rhizopus</taxon>
    </lineage>
</organism>
<dbReference type="InterPro" id="IPR001650">
    <property type="entry name" value="Helicase_C-like"/>
</dbReference>
<evidence type="ECO:0000256" key="8">
    <source>
        <dbReference type="ARBA" id="ARBA00022840"/>
    </source>
</evidence>
<keyword evidence="9" id="KW-0805">Transcription regulation</keyword>
<dbReference type="EMBL" id="JAANIU010006314">
    <property type="protein sequence ID" value="KAG1542530.1"/>
    <property type="molecule type" value="Genomic_DNA"/>
</dbReference>
<keyword evidence="14" id="KW-1185">Reference proteome</keyword>
<dbReference type="GO" id="GO:0003700">
    <property type="term" value="F:DNA-binding transcription factor activity"/>
    <property type="evidence" value="ECO:0007669"/>
    <property type="project" value="InterPro"/>
</dbReference>
<proteinExistence type="inferred from homology"/>
<evidence type="ECO:0000256" key="10">
    <source>
        <dbReference type="ARBA" id="ARBA00023125"/>
    </source>
</evidence>
<dbReference type="Pfam" id="PF01475">
    <property type="entry name" value="FUR"/>
    <property type="match status" value="1"/>
</dbReference>
<dbReference type="InterPro" id="IPR002481">
    <property type="entry name" value="FUR"/>
</dbReference>
<dbReference type="AlphaFoldDB" id="A0A9P7C9R0"/>
<dbReference type="SUPFAM" id="SSF52540">
    <property type="entry name" value="P-loop containing nucleoside triphosphate hydrolases"/>
    <property type="match status" value="1"/>
</dbReference>
<dbReference type="EC" id="3.6.4.13" evidence="2"/>
<dbReference type="GO" id="GO:0003677">
    <property type="term" value="F:DNA binding"/>
    <property type="evidence" value="ECO:0007669"/>
    <property type="project" value="UniProtKB-KW"/>
</dbReference>
<evidence type="ECO:0000256" key="6">
    <source>
        <dbReference type="ARBA" id="ARBA00022806"/>
    </source>
</evidence>
<dbReference type="Gene3D" id="1.10.10.10">
    <property type="entry name" value="Winged helix-like DNA-binding domain superfamily/Winged helix DNA-binding domain"/>
    <property type="match status" value="1"/>
</dbReference>
<dbReference type="SMART" id="SM00490">
    <property type="entry name" value="HELICc"/>
    <property type="match status" value="1"/>
</dbReference>
<dbReference type="CDD" id="cd07153">
    <property type="entry name" value="Fur_like"/>
    <property type="match status" value="1"/>
</dbReference>
<comment type="similarity">
    <text evidence="1">Belongs to the Fur family.</text>
</comment>
<dbReference type="SUPFAM" id="SSF46785">
    <property type="entry name" value="Winged helix' DNA-binding domain"/>
    <property type="match status" value="1"/>
</dbReference>
<evidence type="ECO:0000256" key="1">
    <source>
        <dbReference type="ARBA" id="ARBA00007957"/>
    </source>
</evidence>
<protein>
    <recommendedName>
        <fullName evidence="2">RNA helicase</fullName>
        <ecNumber evidence="2">3.6.4.13</ecNumber>
    </recommendedName>
</protein>
<accession>A0A9P7C9R0</accession>
<keyword evidence="11" id="KW-0804">Transcription</keyword>
<dbReference type="PROSITE" id="PS51194">
    <property type="entry name" value="HELICASE_CTER"/>
    <property type="match status" value="1"/>
</dbReference>
<keyword evidence="7" id="KW-0862">Zinc</keyword>
<evidence type="ECO:0000256" key="7">
    <source>
        <dbReference type="ARBA" id="ARBA00022833"/>
    </source>
</evidence>
<dbReference type="GO" id="GO:0033592">
    <property type="term" value="F:RNA strand annealing activity"/>
    <property type="evidence" value="ECO:0007669"/>
    <property type="project" value="TreeGrafter"/>
</dbReference>
<evidence type="ECO:0000256" key="9">
    <source>
        <dbReference type="ARBA" id="ARBA00023015"/>
    </source>
</evidence>
<evidence type="ECO:0000256" key="2">
    <source>
        <dbReference type="ARBA" id="ARBA00012552"/>
    </source>
</evidence>
<dbReference type="GO" id="GO:0016787">
    <property type="term" value="F:hydrolase activity"/>
    <property type="evidence" value="ECO:0007669"/>
    <property type="project" value="UniProtKB-KW"/>
</dbReference>
<dbReference type="GO" id="GO:0005829">
    <property type="term" value="C:cytosol"/>
    <property type="evidence" value="ECO:0007669"/>
    <property type="project" value="TreeGrafter"/>
</dbReference>
<comment type="caution">
    <text evidence="13">The sequence shown here is derived from an EMBL/GenBank/DDBJ whole genome shotgun (WGS) entry which is preliminary data.</text>
</comment>
<evidence type="ECO:0000313" key="14">
    <source>
        <dbReference type="Proteomes" id="UP000740926"/>
    </source>
</evidence>
<evidence type="ECO:0000256" key="3">
    <source>
        <dbReference type="ARBA" id="ARBA00022491"/>
    </source>
</evidence>
<dbReference type="Proteomes" id="UP000740926">
    <property type="component" value="Unassembled WGS sequence"/>
</dbReference>
<keyword evidence="8" id="KW-0067">ATP-binding</keyword>
<dbReference type="GO" id="GO:0005840">
    <property type="term" value="C:ribosome"/>
    <property type="evidence" value="ECO:0007669"/>
    <property type="project" value="TreeGrafter"/>
</dbReference>
<name>A0A9P7C9R0_9FUNG</name>
<dbReference type="InterPro" id="IPR050547">
    <property type="entry name" value="DEAD_box_RNA_helicases"/>
</dbReference>
<dbReference type="Pfam" id="PF00271">
    <property type="entry name" value="Helicase_C"/>
    <property type="match status" value="1"/>
</dbReference>
<dbReference type="CDD" id="cd18787">
    <property type="entry name" value="SF2_C_DEAD"/>
    <property type="match status" value="1"/>
</dbReference>
<keyword evidence="5" id="KW-0378">Hydrolase</keyword>
<sequence length="300" mass="33933">MMRDPQRIEMAGAKEKHTNITQSLLYADDASHKMQLLDHVLRDAKLDQAIVFTSTKRGADDLAARLADQGFAAAALHGDMNQRQRTRTLSQLQRGQLRILVATDVAARGLDVERISHVLNYDIPYDTESYVHRIGRTGRAGRSGEAILFATPREKGMLRQIERATRQPIEEMQLPSVEAVNDNRINKFTTRITETLGAGGLDFYRQLLEHGDEIGLATVYRVLTQFEAAGLVLKHNFEGGQAVYELDRGGHHDHMVDVDSGKIIEFESHEIEELQRKIAADHGYELEEHSLVLYVRKKRK</sequence>
<evidence type="ECO:0000256" key="11">
    <source>
        <dbReference type="ARBA" id="ARBA00023163"/>
    </source>
</evidence>
<dbReference type="InterPro" id="IPR036388">
    <property type="entry name" value="WH-like_DNA-bd_sf"/>
</dbReference>
<keyword evidence="6" id="KW-0347">Helicase</keyword>
<dbReference type="InterPro" id="IPR027417">
    <property type="entry name" value="P-loop_NTPase"/>
</dbReference>
<evidence type="ECO:0000256" key="5">
    <source>
        <dbReference type="ARBA" id="ARBA00022801"/>
    </source>
</evidence>
<evidence type="ECO:0000259" key="12">
    <source>
        <dbReference type="PROSITE" id="PS51194"/>
    </source>
</evidence>
<dbReference type="PANTHER" id="PTHR47963:SF8">
    <property type="entry name" value="ATP-DEPENDENT RNA HELICASE DEAD"/>
    <property type="match status" value="1"/>
</dbReference>
<dbReference type="Gene3D" id="3.40.50.300">
    <property type="entry name" value="P-loop containing nucleotide triphosphate hydrolases"/>
    <property type="match status" value="1"/>
</dbReference>
<dbReference type="InterPro" id="IPR043135">
    <property type="entry name" value="Fur_C"/>
</dbReference>
<dbReference type="GO" id="GO:0003724">
    <property type="term" value="F:RNA helicase activity"/>
    <property type="evidence" value="ECO:0007669"/>
    <property type="project" value="UniProtKB-EC"/>
</dbReference>
<evidence type="ECO:0000313" key="13">
    <source>
        <dbReference type="EMBL" id="KAG1542530.1"/>
    </source>
</evidence>
<dbReference type="GO" id="GO:0009409">
    <property type="term" value="P:response to cold"/>
    <property type="evidence" value="ECO:0007669"/>
    <property type="project" value="TreeGrafter"/>
</dbReference>
<gene>
    <name evidence="13" type="ORF">G6F50_014096</name>
</gene>
<dbReference type="PANTHER" id="PTHR47963">
    <property type="entry name" value="DEAD-BOX ATP-DEPENDENT RNA HELICASE 47, MITOCHONDRIAL"/>
    <property type="match status" value="1"/>
</dbReference>
<dbReference type="Gene3D" id="3.30.1490.190">
    <property type="match status" value="1"/>
</dbReference>
<reference evidence="13 14" key="1">
    <citation type="journal article" date="2020" name="Microb. Genom.">
        <title>Genetic diversity of clinical and environmental Mucorales isolates obtained from an investigation of mucormycosis cases among solid organ transplant recipients.</title>
        <authorList>
            <person name="Nguyen M.H."/>
            <person name="Kaul D."/>
            <person name="Muto C."/>
            <person name="Cheng S.J."/>
            <person name="Richter R.A."/>
            <person name="Bruno V.M."/>
            <person name="Liu G."/>
            <person name="Beyhan S."/>
            <person name="Sundermann A.J."/>
            <person name="Mounaud S."/>
            <person name="Pasculle A.W."/>
            <person name="Nierman W.C."/>
            <person name="Driscoll E."/>
            <person name="Cumbie R."/>
            <person name="Clancy C.J."/>
            <person name="Dupont C.L."/>
        </authorList>
    </citation>
    <scope>NUCLEOTIDE SEQUENCE [LARGE SCALE GENOMIC DNA]</scope>
    <source>
        <strain evidence="13 14">GL24</strain>
    </source>
</reference>
<feature type="domain" description="Helicase C-terminal" evidence="12">
    <location>
        <begin position="36"/>
        <end position="180"/>
    </location>
</feature>
<keyword evidence="4" id="KW-0547">Nucleotide-binding</keyword>
<dbReference type="GO" id="GO:0005524">
    <property type="term" value="F:ATP binding"/>
    <property type="evidence" value="ECO:0007669"/>
    <property type="project" value="UniProtKB-KW"/>
</dbReference>